<keyword evidence="12" id="KW-1185">Reference proteome</keyword>
<name>A0A1B7XFP2_9BACT</name>
<dbReference type="GO" id="GO:0030170">
    <property type="term" value="F:pyridoxal phosphate binding"/>
    <property type="evidence" value="ECO:0007669"/>
    <property type="project" value="InterPro"/>
</dbReference>
<dbReference type="HAMAP" id="MF_01023">
    <property type="entry name" value="HisC_aminotrans_2"/>
    <property type="match status" value="1"/>
</dbReference>
<keyword evidence="9" id="KW-0028">Amino-acid biosynthesis</keyword>
<dbReference type="NCBIfam" id="TIGR01141">
    <property type="entry name" value="hisC"/>
    <property type="match status" value="1"/>
</dbReference>
<dbReference type="EC" id="2.6.1.9" evidence="9"/>
<comment type="subunit">
    <text evidence="4 9">Homodimer.</text>
</comment>
<proteinExistence type="inferred from homology"/>
<dbReference type="InterPro" id="IPR005861">
    <property type="entry name" value="HisP_aminotrans"/>
</dbReference>
<dbReference type="CDD" id="cd00609">
    <property type="entry name" value="AAT_like"/>
    <property type="match status" value="1"/>
</dbReference>
<comment type="pathway">
    <text evidence="2 9">Amino-acid biosynthesis; L-histidine biosynthesis; L-histidine from 5-phospho-alpha-D-ribose 1-diphosphate: step 7/9.</text>
</comment>
<keyword evidence="6 9" id="KW-0808">Transferase</keyword>
<dbReference type="RefSeq" id="WP_066853728.1">
    <property type="nucleotide sequence ID" value="NZ_JXMS01000008.1"/>
</dbReference>
<dbReference type="Gene3D" id="3.40.640.10">
    <property type="entry name" value="Type I PLP-dependent aspartate aminotransferase-like (Major domain)"/>
    <property type="match status" value="1"/>
</dbReference>
<evidence type="ECO:0000256" key="4">
    <source>
        <dbReference type="ARBA" id="ARBA00011738"/>
    </source>
</evidence>
<dbReference type="AlphaFoldDB" id="A0A1B7XFP2"/>
<comment type="caution">
    <text evidence="11">The sequence shown here is derived from an EMBL/GenBank/DDBJ whole genome shotgun (WGS) entry which is preliminary data.</text>
</comment>
<accession>A0A1B7XFP2</accession>
<dbReference type="InterPro" id="IPR015422">
    <property type="entry name" value="PyrdxlP-dep_Trfase_small"/>
</dbReference>
<dbReference type="PATRIC" id="fig|1560234.3.peg.3185"/>
<dbReference type="Gene3D" id="3.90.1150.10">
    <property type="entry name" value="Aspartate Aminotransferase, domain 1"/>
    <property type="match status" value="1"/>
</dbReference>
<comment type="catalytic activity">
    <reaction evidence="8 9">
        <text>L-histidinol phosphate + 2-oxoglutarate = 3-(imidazol-4-yl)-2-oxopropyl phosphate + L-glutamate</text>
        <dbReference type="Rhea" id="RHEA:23744"/>
        <dbReference type="ChEBI" id="CHEBI:16810"/>
        <dbReference type="ChEBI" id="CHEBI:29985"/>
        <dbReference type="ChEBI" id="CHEBI:57766"/>
        <dbReference type="ChEBI" id="CHEBI:57980"/>
        <dbReference type="EC" id="2.6.1.9"/>
    </reaction>
</comment>
<dbReference type="PANTHER" id="PTHR43643">
    <property type="entry name" value="HISTIDINOL-PHOSPHATE AMINOTRANSFERASE 2"/>
    <property type="match status" value="1"/>
</dbReference>
<evidence type="ECO:0000256" key="9">
    <source>
        <dbReference type="HAMAP-Rule" id="MF_01023"/>
    </source>
</evidence>
<comment type="cofactor">
    <cofactor evidence="1 9">
        <name>pyridoxal 5'-phosphate</name>
        <dbReference type="ChEBI" id="CHEBI:597326"/>
    </cofactor>
</comment>
<dbReference type="GO" id="GO:0000105">
    <property type="term" value="P:L-histidine biosynthetic process"/>
    <property type="evidence" value="ECO:0007669"/>
    <property type="project" value="UniProtKB-UniRule"/>
</dbReference>
<gene>
    <name evidence="9" type="primary">hisC</name>
    <name evidence="11" type="ORF">SP90_06040</name>
</gene>
<keyword evidence="9" id="KW-0368">Histidine biosynthesis</keyword>
<dbReference type="SUPFAM" id="SSF53383">
    <property type="entry name" value="PLP-dependent transferases"/>
    <property type="match status" value="1"/>
</dbReference>
<protein>
    <recommendedName>
        <fullName evidence="9">Histidinol-phosphate aminotransferase</fullName>
        <ecNumber evidence="9">2.6.1.9</ecNumber>
    </recommendedName>
    <alternativeName>
        <fullName evidence="9">Imidazole acetol-phosphate transaminase</fullName>
    </alternativeName>
</protein>
<dbReference type="OrthoDB" id="9813612at2"/>
<keyword evidence="5 9" id="KW-0032">Aminotransferase</keyword>
<evidence type="ECO:0000256" key="3">
    <source>
        <dbReference type="ARBA" id="ARBA00007970"/>
    </source>
</evidence>
<feature type="domain" description="Aminotransferase class I/classII large" evidence="10">
    <location>
        <begin position="38"/>
        <end position="366"/>
    </location>
</feature>
<dbReference type="GO" id="GO:0004400">
    <property type="term" value="F:histidinol-phosphate transaminase activity"/>
    <property type="evidence" value="ECO:0007669"/>
    <property type="project" value="UniProtKB-UniRule"/>
</dbReference>
<evidence type="ECO:0000256" key="1">
    <source>
        <dbReference type="ARBA" id="ARBA00001933"/>
    </source>
</evidence>
<dbReference type="PANTHER" id="PTHR43643:SF3">
    <property type="entry name" value="HISTIDINOL-PHOSPHATE AMINOTRANSFERASE"/>
    <property type="match status" value="1"/>
</dbReference>
<evidence type="ECO:0000256" key="2">
    <source>
        <dbReference type="ARBA" id="ARBA00005011"/>
    </source>
</evidence>
<evidence type="ECO:0000256" key="6">
    <source>
        <dbReference type="ARBA" id="ARBA00022679"/>
    </source>
</evidence>
<sequence>MSSKLCVCEAIRDEVKGFSPYTAGKSIDEVKQAYGLDTIIKLASNENPLGTSPRVQDAIKLYADYAFRYGQVGTPNLISAIAQHFHIHEDSIVTGNGSDEVIDMLIRVKATPGKSNIVAFDPCFSMYQVLSNLCAVEFRQAQLKTDFTFDWDALLNLVDDNTSIVFITTPDNPSGYAPPVEEILSLHSKLPESCLLVVDEAYMDFAEDLETYSMLPRLAEYENICVLRTFSKCFGLAGLRLGFGAMHPNLAEYLRRIRAPFSVNVLAEQAGIAVLSDTPFIEETLRVTREGREYLTNELRALDFTVYPSLANFIMVEAPVDGSYLNEELLKRGLIIRPLVKGYNLPKHLRITIGTAHENQVLISALKEILNAE</sequence>
<evidence type="ECO:0000256" key="5">
    <source>
        <dbReference type="ARBA" id="ARBA00022576"/>
    </source>
</evidence>
<comment type="similarity">
    <text evidence="3 9">Belongs to the class-II pyridoxal-phosphate-dependent aminotransferase family. Histidinol-phosphate aminotransferase subfamily.</text>
</comment>
<dbReference type="InterPro" id="IPR015424">
    <property type="entry name" value="PyrdxlP-dep_Trfase"/>
</dbReference>
<keyword evidence="7 9" id="KW-0663">Pyridoxal phosphate</keyword>
<organism evidence="11 12">
    <name type="scientific">Halodesulfovibrio spirochaetisodalis</name>
    <dbReference type="NCBI Taxonomy" id="1560234"/>
    <lineage>
        <taxon>Bacteria</taxon>
        <taxon>Pseudomonadati</taxon>
        <taxon>Thermodesulfobacteriota</taxon>
        <taxon>Desulfovibrionia</taxon>
        <taxon>Desulfovibrionales</taxon>
        <taxon>Desulfovibrionaceae</taxon>
        <taxon>Halodesulfovibrio</taxon>
    </lineage>
</organism>
<evidence type="ECO:0000259" key="10">
    <source>
        <dbReference type="Pfam" id="PF00155"/>
    </source>
</evidence>
<evidence type="ECO:0000313" key="11">
    <source>
        <dbReference type="EMBL" id="OBQ54085.1"/>
    </source>
</evidence>
<dbReference type="Pfam" id="PF00155">
    <property type="entry name" value="Aminotran_1_2"/>
    <property type="match status" value="1"/>
</dbReference>
<dbReference type="InterPro" id="IPR050106">
    <property type="entry name" value="HistidinolP_aminotransfase"/>
</dbReference>
<dbReference type="InterPro" id="IPR004839">
    <property type="entry name" value="Aminotransferase_I/II_large"/>
</dbReference>
<evidence type="ECO:0000313" key="12">
    <source>
        <dbReference type="Proteomes" id="UP000091979"/>
    </source>
</evidence>
<dbReference type="Proteomes" id="UP000091979">
    <property type="component" value="Unassembled WGS sequence"/>
</dbReference>
<reference evidence="11 12" key="1">
    <citation type="submission" date="2015-01" db="EMBL/GenBank/DDBJ databases">
        <title>Desulfovibrio sp. JC271 draft genome sequence.</title>
        <authorList>
            <person name="Shivani Y."/>
            <person name="Subhash Y."/>
            <person name="Sasikala C."/>
            <person name="Ramana C.V."/>
        </authorList>
    </citation>
    <scope>NUCLEOTIDE SEQUENCE [LARGE SCALE GENOMIC DNA]</scope>
    <source>
        <strain evidence="11 12">JC271</strain>
    </source>
</reference>
<dbReference type="UniPathway" id="UPA00031">
    <property type="reaction ID" value="UER00012"/>
</dbReference>
<evidence type="ECO:0000256" key="8">
    <source>
        <dbReference type="ARBA" id="ARBA00047481"/>
    </source>
</evidence>
<dbReference type="InterPro" id="IPR015421">
    <property type="entry name" value="PyrdxlP-dep_Trfase_major"/>
</dbReference>
<feature type="modified residue" description="N6-(pyridoxal phosphate)lysine" evidence="9">
    <location>
        <position position="232"/>
    </location>
</feature>
<dbReference type="EMBL" id="JXMS01000008">
    <property type="protein sequence ID" value="OBQ54085.1"/>
    <property type="molecule type" value="Genomic_DNA"/>
</dbReference>
<dbReference type="STRING" id="1560234.SP90_06040"/>
<evidence type="ECO:0000256" key="7">
    <source>
        <dbReference type="ARBA" id="ARBA00022898"/>
    </source>
</evidence>